<dbReference type="Proteomes" id="UP000613401">
    <property type="component" value="Unassembled WGS sequence"/>
</dbReference>
<accession>A0A8H4FR99</accession>
<dbReference type="PROSITE" id="PS50088">
    <property type="entry name" value="ANK_REPEAT"/>
    <property type="match status" value="1"/>
</dbReference>
<dbReference type="Pfam" id="PF12796">
    <property type="entry name" value="Ank_2"/>
    <property type="match status" value="1"/>
</dbReference>
<evidence type="ECO:0000256" key="2">
    <source>
        <dbReference type="ARBA" id="ARBA00023043"/>
    </source>
</evidence>
<dbReference type="PANTHER" id="PTHR24171">
    <property type="entry name" value="ANKYRIN REPEAT DOMAIN-CONTAINING PROTEIN 39-RELATED"/>
    <property type="match status" value="1"/>
</dbReference>
<dbReference type="SUPFAM" id="SSF48403">
    <property type="entry name" value="Ankyrin repeat"/>
    <property type="match status" value="1"/>
</dbReference>
<reference evidence="4" key="2">
    <citation type="submission" date="2020-03" db="EMBL/GenBank/DDBJ databases">
        <authorList>
            <person name="Fu F.-F."/>
            <person name="Chen J."/>
        </authorList>
    </citation>
    <scope>NUCLEOTIDE SEQUENCE</scope>
    <source>
        <strain evidence="4">Lc1</strain>
    </source>
</reference>
<comment type="caution">
    <text evidence="4">The sequence shown here is derived from an EMBL/GenBank/DDBJ whole genome shotgun (WGS) entry which is preliminary data.</text>
</comment>
<dbReference type="InterPro" id="IPR036770">
    <property type="entry name" value="Ankyrin_rpt-contain_sf"/>
</dbReference>
<dbReference type="InterPro" id="IPR002110">
    <property type="entry name" value="Ankyrin_rpt"/>
</dbReference>
<dbReference type="SMART" id="SM00248">
    <property type="entry name" value="ANK"/>
    <property type="match status" value="4"/>
</dbReference>
<evidence type="ECO:0000256" key="1">
    <source>
        <dbReference type="ARBA" id="ARBA00022737"/>
    </source>
</evidence>
<dbReference type="EMBL" id="WVTB01000006">
    <property type="protein sequence ID" value="KAF3811668.1"/>
    <property type="molecule type" value="Genomic_DNA"/>
</dbReference>
<feature type="repeat" description="ANK" evidence="3">
    <location>
        <begin position="31"/>
        <end position="63"/>
    </location>
</feature>
<organism evidence="4 5">
    <name type="scientific">Colletotrichum gloeosporioides</name>
    <name type="common">Anthracnose fungus</name>
    <name type="synonym">Glomerella cingulata</name>
    <dbReference type="NCBI Taxonomy" id="474922"/>
    <lineage>
        <taxon>Eukaryota</taxon>
        <taxon>Fungi</taxon>
        <taxon>Dikarya</taxon>
        <taxon>Ascomycota</taxon>
        <taxon>Pezizomycotina</taxon>
        <taxon>Sordariomycetes</taxon>
        <taxon>Hypocreomycetidae</taxon>
        <taxon>Glomerellales</taxon>
        <taxon>Glomerellaceae</taxon>
        <taxon>Colletotrichum</taxon>
        <taxon>Colletotrichum gloeosporioides species complex</taxon>
    </lineage>
</organism>
<dbReference type="Gene3D" id="1.25.40.20">
    <property type="entry name" value="Ankyrin repeat-containing domain"/>
    <property type="match status" value="3"/>
</dbReference>
<proteinExistence type="predicted"/>
<reference evidence="4" key="1">
    <citation type="journal article" date="2020" name="Phytopathology">
        <title>Genome sequence and comparative analysis of Colletotrichum gloeosporioides isolated from Liriodendron leaves.</title>
        <authorList>
            <person name="Fu F.F."/>
            <person name="Hao Z."/>
            <person name="Wang P."/>
            <person name="Lu Y."/>
            <person name="Xue L.J."/>
            <person name="Wei G."/>
            <person name="Tian Y."/>
            <person name="Baishi H."/>
            <person name="Xu H."/>
            <person name="Shi J."/>
            <person name="Cheng T."/>
            <person name="Wang G."/>
            <person name="Yi Y."/>
            <person name="Chen J."/>
        </authorList>
    </citation>
    <scope>NUCLEOTIDE SEQUENCE</scope>
    <source>
        <strain evidence="4">Lc1</strain>
    </source>
</reference>
<keyword evidence="1" id="KW-0677">Repeat</keyword>
<name>A0A8H4FR99_COLGL</name>
<protein>
    <recommendedName>
        <fullName evidence="6">Ankyrin repeat protein</fullName>
    </recommendedName>
</protein>
<dbReference type="GeneID" id="69021527"/>
<dbReference type="PANTHER" id="PTHR24171:SF9">
    <property type="entry name" value="ANKYRIN REPEAT DOMAIN-CONTAINING PROTEIN 39"/>
    <property type="match status" value="1"/>
</dbReference>
<evidence type="ECO:0000313" key="4">
    <source>
        <dbReference type="EMBL" id="KAF3811668.1"/>
    </source>
</evidence>
<dbReference type="AlphaFoldDB" id="A0A8H4FR99"/>
<sequence length="487" mass="53297">MELHNAIINQDSQKVQCLLNRGTPVDTKDTAENEPLHNAVGKGSEVIVNHLIRFGANVNARGHLGQCPLHAAVSNSANLAILLEAGAKPFLHDQHGNTPLHSALLPAITNSEPASIASSIEVLMRSACDFNIPNHNGATAFHLLVEHQHAHTSQFSSCLEHFLSHGADIARELPNGKTPLQAYLANIGRLRGRASFLHEEQHASEIQLFIEKGANPETVLPCGTPLVPGYFQFLPGRHSNATFALSEALCRVARLSLIPGSVTTAGNSMLHELLEHPILSKRSPVRNCVQILLQRGADPNELNSKGATPLQLLVSNTESHSSAILGTVACMLHHHANPWLQDSSGNSAIFIAAISKKTGKLLPLLLQSDLEFLEASSESCEDEADSQWRDRWPMWEQAALVASWDEALGTIEGSVGSLKEPCAGALTRAILRTLAEKHLRKADQMFKGELEERSKRRRYLACILGDCWDRKIDVDVQYFHELILHSR</sequence>
<dbReference type="PROSITE" id="PS50297">
    <property type="entry name" value="ANK_REP_REGION"/>
    <property type="match status" value="1"/>
</dbReference>
<evidence type="ECO:0000256" key="3">
    <source>
        <dbReference type="PROSITE-ProRule" id="PRU00023"/>
    </source>
</evidence>
<keyword evidence="2 3" id="KW-0040">ANK repeat</keyword>
<gene>
    <name evidence="4" type="ORF">GCG54_00014414</name>
</gene>
<keyword evidence="5" id="KW-1185">Reference proteome</keyword>
<evidence type="ECO:0000313" key="5">
    <source>
        <dbReference type="Proteomes" id="UP000613401"/>
    </source>
</evidence>
<dbReference type="RefSeq" id="XP_045270827.1">
    <property type="nucleotide sequence ID" value="XM_045414249.1"/>
</dbReference>
<evidence type="ECO:0008006" key="6">
    <source>
        <dbReference type="Google" id="ProtNLM"/>
    </source>
</evidence>